<dbReference type="Proteomes" id="UP001172386">
    <property type="component" value="Unassembled WGS sequence"/>
</dbReference>
<reference evidence="1" key="1">
    <citation type="submission" date="2022-10" db="EMBL/GenBank/DDBJ databases">
        <title>Culturing micro-colonial fungi from biological soil crusts in the Mojave desert and describing Neophaeococcomyces mojavensis, and introducing the new genera and species Taxawa tesnikishii.</title>
        <authorList>
            <person name="Kurbessoian T."/>
            <person name="Stajich J.E."/>
        </authorList>
    </citation>
    <scope>NUCLEOTIDE SEQUENCE</scope>
    <source>
        <strain evidence="1">JES_112</strain>
    </source>
</reference>
<proteinExistence type="predicted"/>
<evidence type="ECO:0000313" key="2">
    <source>
        <dbReference type="Proteomes" id="UP001172386"/>
    </source>
</evidence>
<keyword evidence="2" id="KW-1185">Reference proteome</keyword>
<name>A0ACC3A1L1_9EURO</name>
<dbReference type="EMBL" id="JAPDRQ010000136">
    <property type="protein sequence ID" value="KAJ9653953.1"/>
    <property type="molecule type" value="Genomic_DNA"/>
</dbReference>
<protein>
    <submittedName>
        <fullName evidence="1">Uncharacterized protein</fullName>
    </submittedName>
</protein>
<organism evidence="1 2">
    <name type="scientific">Neophaeococcomyces mojaviensis</name>
    <dbReference type="NCBI Taxonomy" id="3383035"/>
    <lineage>
        <taxon>Eukaryota</taxon>
        <taxon>Fungi</taxon>
        <taxon>Dikarya</taxon>
        <taxon>Ascomycota</taxon>
        <taxon>Pezizomycotina</taxon>
        <taxon>Eurotiomycetes</taxon>
        <taxon>Chaetothyriomycetidae</taxon>
        <taxon>Chaetothyriales</taxon>
        <taxon>Chaetothyriales incertae sedis</taxon>
        <taxon>Neophaeococcomyces</taxon>
    </lineage>
</organism>
<accession>A0ACC3A1L1</accession>
<sequence>MSSESAPSTNGASSTTTPPTTSLATTSDAAVVAEQTSTTDLDALAKGKQKDKQKQKRPEPQTSTTAENIAEGGAGAKLTGAQLKKQKQLEKQQRRAEKITLKGEQVVAEQSQSIPQAPQGRPDGPRRQSQSAGSSKQKDQLQVQLPHLSRKGSNQPPEPGTVRVPFQPAGTTQTQAPRGIDKRVPFVSHLYPPSRHTASLSNAPREIHPSVLTLALHLRSLTLCGSTSRTLALLLVLKRVINAYTTPPNTALSRHLTTYLSHQISFLSSARPLSIAQGNAIRWLKKLISQLDPDLEESEAKKFLCSAIDSFIREKVTLAGEVISTQASSRIEQTGETILVYGKSSLVERTLLHAAKDDGKKFRVVVVDSRPLFEGKNLTRGLLRAGMREGGELDGCKVVYTLISGLTEVLEQENITKCILGASGMLGNGALYSRCGTAMVAMMAREAKVPVIVVAETLKFTSKMAVDSLSLNEVGDADALVEIEESNVFTTPVTVSKENEAGKKGGGGKKKGGEDKDDGEGDEQNSNSLLKDWREKPNLFLLNLMYDVTPAEYLDLIICELGTLPPGAVPVVNGVHGGDE</sequence>
<evidence type="ECO:0000313" key="1">
    <source>
        <dbReference type="EMBL" id="KAJ9653953.1"/>
    </source>
</evidence>
<gene>
    <name evidence="1" type="ORF">H2198_006941</name>
</gene>
<comment type="caution">
    <text evidence="1">The sequence shown here is derived from an EMBL/GenBank/DDBJ whole genome shotgun (WGS) entry which is preliminary data.</text>
</comment>